<accession>A0A0H3HS11</accession>
<dbReference type="KEGG" id="bpz:BP1026B_II0420"/>
<protein>
    <submittedName>
        <fullName evidence="1">Uncharacterized protein</fullName>
    </submittedName>
</protein>
<evidence type="ECO:0000313" key="1">
    <source>
        <dbReference type="EMBL" id="AFI68692.1"/>
    </source>
</evidence>
<proteinExistence type="predicted"/>
<dbReference type="EMBL" id="CP002834">
    <property type="protein sequence ID" value="AFI68692.1"/>
    <property type="molecule type" value="Genomic_DNA"/>
</dbReference>
<name>A0A0H3HS11_BURP2</name>
<evidence type="ECO:0000313" key="2">
    <source>
        <dbReference type="Proteomes" id="UP000010087"/>
    </source>
</evidence>
<reference evidence="1 2" key="1">
    <citation type="journal article" date="2012" name="PLoS ONE">
        <title>Evolution of Burkholderia pseudomallei in recurrent melioidosis.</title>
        <authorList>
            <person name="Hayden H.S."/>
            <person name="Lim R."/>
            <person name="Brittnacher M.J."/>
            <person name="Sims E.H."/>
            <person name="Ramage E.R."/>
            <person name="Fong C."/>
            <person name="Wu Z."/>
            <person name="Crist E."/>
            <person name="Chang J."/>
            <person name="Zhou Y."/>
            <person name="Radey M."/>
            <person name="Rohmer L."/>
            <person name="Haugen E."/>
            <person name="Gillett W."/>
            <person name="Wuthiekanun V."/>
            <person name="Peacock S.J."/>
            <person name="Kaul R."/>
            <person name="Miller S.I."/>
            <person name="Manoil C."/>
            <person name="Jacobs M.A."/>
        </authorList>
    </citation>
    <scope>NUCLEOTIDE SEQUENCE [LARGE SCALE GENOMIC DNA]</scope>
    <source>
        <strain evidence="1 2">1026b</strain>
    </source>
</reference>
<organism evidence="1 2">
    <name type="scientific">Burkholderia pseudomallei (strain 1026b)</name>
    <dbReference type="NCBI Taxonomy" id="884204"/>
    <lineage>
        <taxon>Bacteria</taxon>
        <taxon>Pseudomonadati</taxon>
        <taxon>Pseudomonadota</taxon>
        <taxon>Betaproteobacteria</taxon>
        <taxon>Burkholderiales</taxon>
        <taxon>Burkholderiaceae</taxon>
        <taxon>Burkholderia</taxon>
        <taxon>pseudomallei group</taxon>
    </lineage>
</organism>
<gene>
    <name evidence="1" type="ordered locus">BP1026B_II0420</name>
</gene>
<sequence length="63" mass="7068">MCQMGVVSHGLSNHLFTLKCRHAHPVLLVQQHRISRGSLIAKNFLRTFDGQTAPRDDCVVLTI</sequence>
<dbReference type="AlphaFoldDB" id="A0A0H3HS11"/>
<dbReference type="Proteomes" id="UP000010087">
    <property type="component" value="Chromosome 2"/>
</dbReference>